<dbReference type="PANTHER" id="PTHR42754:SF1">
    <property type="entry name" value="LIPOPROTEIN"/>
    <property type="match status" value="1"/>
</dbReference>
<keyword evidence="2" id="KW-0964">Secreted</keyword>
<dbReference type="Pfam" id="PF11721">
    <property type="entry name" value="Malectin"/>
    <property type="match status" value="2"/>
</dbReference>
<evidence type="ECO:0000256" key="3">
    <source>
        <dbReference type="ARBA" id="ARBA00022729"/>
    </source>
</evidence>
<feature type="chain" id="PRO_5047113035" evidence="4">
    <location>
        <begin position="24"/>
        <end position="1312"/>
    </location>
</feature>
<evidence type="ECO:0000259" key="6">
    <source>
        <dbReference type="Pfam" id="PF11721"/>
    </source>
</evidence>
<proteinExistence type="predicted"/>
<dbReference type="InterPro" id="IPR055372">
    <property type="entry name" value="CBM96"/>
</dbReference>
<dbReference type="InterPro" id="IPR000494">
    <property type="entry name" value="Rcpt_L-dom"/>
</dbReference>
<dbReference type="Pfam" id="PF18962">
    <property type="entry name" value="Por_Secre_tail"/>
    <property type="match status" value="1"/>
</dbReference>
<gene>
    <name evidence="9" type="ORF">HWI92_11000</name>
</gene>
<keyword evidence="10" id="KW-1185">Reference proteome</keyword>
<dbReference type="Pfam" id="PF24517">
    <property type="entry name" value="CBM96"/>
    <property type="match status" value="1"/>
</dbReference>
<comment type="subcellular location">
    <subcellularLocation>
        <location evidence="1">Secreted</location>
    </subcellularLocation>
</comment>
<feature type="domain" description="Receptor L-domain" evidence="5">
    <location>
        <begin position="641"/>
        <end position="728"/>
    </location>
</feature>
<dbReference type="Proteomes" id="UP000612680">
    <property type="component" value="Chromosome"/>
</dbReference>
<dbReference type="InterPro" id="IPR036941">
    <property type="entry name" value="Rcpt_L-dom_sf"/>
</dbReference>
<dbReference type="RefSeq" id="WP_204663664.1">
    <property type="nucleotide sequence ID" value="NZ_CP056775.1"/>
</dbReference>
<dbReference type="Gene3D" id="2.60.120.430">
    <property type="entry name" value="Galactose-binding lectin"/>
    <property type="match status" value="2"/>
</dbReference>
<evidence type="ECO:0000259" key="5">
    <source>
        <dbReference type="Pfam" id="PF01030"/>
    </source>
</evidence>
<dbReference type="EMBL" id="CP056775">
    <property type="protein sequence ID" value="QRR01391.1"/>
    <property type="molecule type" value="Genomic_DNA"/>
</dbReference>
<feature type="domain" description="Secretion system C-terminal sorting" evidence="7">
    <location>
        <begin position="1232"/>
        <end position="1309"/>
    </location>
</feature>
<protein>
    <submittedName>
        <fullName evidence="9">DNRLRE domain-containing protein</fullName>
    </submittedName>
</protein>
<accession>A0ABX7I5L4</accession>
<dbReference type="InterPro" id="IPR021720">
    <property type="entry name" value="Malectin_dom"/>
</dbReference>
<dbReference type="SUPFAM" id="SSF49785">
    <property type="entry name" value="Galactose-binding domain-like"/>
    <property type="match status" value="2"/>
</dbReference>
<feature type="domain" description="Malectin" evidence="6">
    <location>
        <begin position="465"/>
        <end position="611"/>
    </location>
</feature>
<dbReference type="Gene3D" id="3.80.20.20">
    <property type="entry name" value="Receptor L-domain"/>
    <property type="match status" value="2"/>
</dbReference>
<feature type="signal peptide" evidence="4">
    <location>
        <begin position="1"/>
        <end position="23"/>
    </location>
</feature>
<organism evidence="9 10">
    <name type="scientific">Dyadobacter sandarakinus</name>
    <dbReference type="NCBI Taxonomy" id="2747268"/>
    <lineage>
        <taxon>Bacteria</taxon>
        <taxon>Pseudomonadati</taxon>
        <taxon>Bacteroidota</taxon>
        <taxon>Cytophagia</taxon>
        <taxon>Cytophagales</taxon>
        <taxon>Spirosomataceae</taxon>
        <taxon>Dyadobacter</taxon>
    </lineage>
</organism>
<dbReference type="InterPro" id="IPR026444">
    <property type="entry name" value="Secre_tail"/>
</dbReference>
<keyword evidence="3 4" id="KW-0732">Signal</keyword>
<feature type="domain" description="Malectin" evidence="6">
    <location>
        <begin position="889"/>
        <end position="1026"/>
    </location>
</feature>
<dbReference type="SUPFAM" id="SSF52058">
    <property type="entry name" value="L domain-like"/>
    <property type="match status" value="2"/>
</dbReference>
<evidence type="ECO:0000256" key="1">
    <source>
        <dbReference type="ARBA" id="ARBA00004613"/>
    </source>
</evidence>
<dbReference type="PANTHER" id="PTHR42754">
    <property type="entry name" value="ENDOGLUCANASE"/>
    <property type="match status" value="1"/>
</dbReference>
<feature type="domain" description="Carbohydrate-binding module family 96" evidence="8">
    <location>
        <begin position="1043"/>
        <end position="1207"/>
    </location>
</feature>
<evidence type="ECO:0000256" key="2">
    <source>
        <dbReference type="ARBA" id="ARBA00022525"/>
    </source>
</evidence>
<dbReference type="NCBIfam" id="TIGR04183">
    <property type="entry name" value="Por_Secre_tail"/>
    <property type="match status" value="1"/>
</dbReference>
<evidence type="ECO:0000313" key="9">
    <source>
        <dbReference type="EMBL" id="QRR01391.1"/>
    </source>
</evidence>
<dbReference type="Pfam" id="PF01030">
    <property type="entry name" value="Recep_L_domain"/>
    <property type="match status" value="1"/>
</dbReference>
<dbReference type="NCBIfam" id="NF033679">
    <property type="entry name" value="DNRLRE_dom"/>
    <property type="match status" value="1"/>
</dbReference>
<evidence type="ECO:0000256" key="4">
    <source>
        <dbReference type="SAM" id="SignalP"/>
    </source>
</evidence>
<evidence type="ECO:0000259" key="7">
    <source>
        <dbReference type="Pfam" id="PF18962"/>
    </source>
</evidence>
<evidence type="ECO:0000259" key="8">
    <source>
        <dbReference type="Pfam" id="PF24517"/>
    </source>
</evidence>
<reference evidence="9 10" key="1">
    <citation type="submission" date="2020-06" db="EMBL/GenBank/DDBJ databases">
        <title>Dyadobacter sandarakinus sp. nov., isolated from the soil of the Arctic Yellow River Station.</title>
        <authorList>
            <person name="Zhang Y."/>
            <person name="Peng F."/>
        </authorList>
    </citation>
    <scope>NUCLEOTIDE SEQUENCE [LARGE SCALE GENOMIC DNA]</scope>
    <source>
        <strain evidence="9 10">Q3-56</strain>
    </source>
</reference>
<evidence type="ECO:0000313" key="10">
    <source>
        <dbReference type="Proteomes" id="UP000612680"/>
    </source>
</evidence>
<name>A0ABX7I5L4_9BACT</name>
<sequence>MKNLLLHVQFVLICLGISGSLLAQPAIQWEKTLGGAQSDKLTAIKQTPDKGFIAVGQSQSGKSSDKTQDSYGSDDLWVVKTSADGTRQWDLTLGGSGAEIGAFVELTQDGGYIVGTTSTSGIGPVKSQPAYGTDPQEMYDYWIIKLSASGAIEWEKTIGGPGRDFLESLKASGDGGYILGGRSRSPIGGNKTKAPYVLYYGQVYAYDHWIVKLSSVGKVQWDLVLRRQKAEYNLDSYGTKVELDFDGGYVVGGYQGPEENYLGDYYLAKLNRNGVVQWQKTYGGPHYDQLESVLPINGGGYLLGGWSYSGIGGDKTQPSSYGQPDYWVIKTDEFGNKLWDKTYGGSGDNRSYLHAMAQASNGDFLLGGASTAGTGRHKSQPSRGSDDFWLIKINREGTKIWDKTIGGTGSDNLSALMVTADEGMIIGGVSNSPAGPEKSQDSRGGNDFWIVKLAREQPPIPDTPLRINAGGAAFTTATQKLFIADQYYSGDDRVSSIDSGDILNTTNNVLYRSARCSPAFSYNIPVVNGTMDVILHFAETYFGAPGKKGGVGSRRFHVNIEGYRYLTNYDIFSAAGGAMRATSIGFNVAVADGMLSIDFLSGVADMPRVSAIEVIQITPYCTVGNLKTQQDVNAFRSTYNDCKVLKGDLTINTTNILNLDPLSNLNTITGSVRISHNPDLTSLAGLSGLQQVGGEIIIEDNSKLATLQGLENLTSVKGDVRVVSNQILNSISALSGLVTIPGSLSVGTNPALTSLKGLDNLTTVQGSISIAALDLVPDLKPLSKLTSIGNSFLLVKNNLLNDLTGLQNLESAGQRLEITGNSNLLSLSGLTKLSFVQTIKVDNNPRLSDCLVQAVCSRIGTDALSIYSNAPGCNTIAEAGYACSSPSTTVRINAGGIAFMTATKKLFSPDQYYAGIDRTNSIAGGDILNTTNDVLYQSARSSPAFSYNIPVASGTVYVTLHFAETYFGTPGKEGGAGSRQFHVDVEGSRKLTNYDIFAAAGGAMRAVQLTIPVTVTDGLLNIDFLAGAADLPRVCAIEVIAPTLTLNTVADAYVRDGRYREANYGNNSALEVKTFSSDPSVFRSSYLKFNVPVATTVVSARLRVYGHNHEDAKSIPLHAYGIDDDSWTEEGINKNNAPAASTPSLGFTAVNAIYQYYEIDVTSYVKAQLQSGNPQVSMLLSDPGNRNTRLIFNSRQAGSHPPQLFIQSVNTGARMGQDELASAVPEKQHSTVYPNPAKDHFTVSISSDHGGAVSFELVNASGKSHPIPAPRNANPGEDARVDLAGRSLSAGMYLLKIKSDALTENVKMLITE</sequence>
<dbReference type="InterPro" id="IPR008979">
    <property type="entry name" value="Galactose-bd-like_sf"/>
</dbReference>